<keyword evidence="1" id="KW-0175">Coiled coil</keyword>
<evidence type="ECO:0000313" key="3">
    <source>
        <dbReference type="EMBL" id="KRX04624.1"/>
    </source>
</evidence>
<proteinExistence type="predicted"/>
<feature type="compositionally biased region" description="Polar residues" evidence="2">
    <location>
        <begin position="18"/>
        <end position="29"/>
    </location>
</feature>
<dbReference type="InParanoid" id="A0A0V0QRI0"/>
<evidence type="ECO:0000256" key="2">
    <source>
        <dbReference type="SAM" id="MobiDB-lite"/>
    </source>
</evidence>
<dbReference type="Gene3D" id="1.10.287.1490">
    <property type="match status" value="1"/>
</dbReference>
<feature type="coiled-coil region" evidence="1">
    <location>
        <begin position="37"/>
        <end position="118"/>
    </location>
</feature>
<feature type="region of interest" description="Disordered" evidence="2">
    <location>
        <begin position="1"/>
        <end position="29"/>
    </location>
</feature>
<organism evidence="3 4">
    <name type="scientific">Pseudocohnilembus persalinus</name>
    <name type="common">Ciliate</name>
    <dbReference type="NCBI Taxonomy" id="266149"/>
    <lineage>
        <taxon>Eukaryota</taxon>
        <taxon>Sar</taxon>
        <taxon>Alveolata</taxon>
        <taxon>Ciliophora</taxon>
        <taxon>Intramacronucleata</taxon>
        <taxon>Oligohymenophorea</taxon>
        <taxon>Scuticociliatia</taxon>
        <taxon>Philasterida</taxon>
        <taxon>Pseudocohnilembidae</taxon>
        <taxon>Pseudocohnilembus</taxon>
    </lineage>
</organism>
<protein>
    <submittedName>
        <fullName evidence="3">Uncharacterized protein</fullName>
    </submittedName>
</protein>
<reference evidence="3 4" key="1">
    <citation type="journal article" date="2015" name="Sci. Rep.">
        <title>Genome of the facultative scuticociliatosis pathogen Pseudocohnilembus persalinus provides insight into its virulence through horizontal gene transfer.</title>
        <authorList>
            <person name="Xiong J."/>
            <person name="Wang G."/>
            <person name="Cheng J."/>
            <person name="Tian M."/>
            <person name="Pan X."/>
            <person name="Warren A."/>
            <person name="Jiang C."/>
            <person name="Yuan D."/>
            <person name="Miao W."/>
        </authorList>
    </citation>
    <scope>NUCLEOTIDE SEQUENCE [LARGE SCALE GENOMIC DNA]</scope>
    <source>
        <strain evidence="3">36N120E</strain>
    </source>
</reference>
<name>A0A0V0QRI0_PSEPJ</name>
<dbReference type="AlphaFoldDB" id="A0A0V0QRI0"/>
<dbReference type="EMBL" id="LDAU01000114">
    <property type="protein sequence ID" value="KRX04624.1"/>
    <property type="molecule type" value="Genomic_DNA"/>
</dbReference>
<dbReference type="OMA" id="NENDHMQ"/>
<dbReference type="OrthoDB" id="302351at2759"/>
<keyword evidence="4" id="KW-1185">Reference proteome</keyword>
<accession>A0A0V0QRI0</accession>
<evidence type="ECO:0000313" key="4">
    <source>
        <dbReference type="Proteomes" id="UP000054937"/>
    </source>
</evidence>
<comment type="caution">
    <text evidence="3">The sequence shown here is derived from an EMBL/GenBank/DDBJ whole genome shotgun (WGS) entry which is preliminary data.</text>
</comment>
<dbReference type="Proteomes" id="UP000054937">
    <property type="component" value="Unassembled WGS sequence"/>
</dbReference>
<evidence type="ECO:0000256" key="1">
    <source>
        <dbReference type="SAM" id="Coils"/>
    </source>
</evidence>
<sequence>MSQYQEVDAGQYDDDYQYNRNSQGFEQQSATNVKNHIKLVEDLVATAQAQLQDYKREYEALKQQLSQLRSKIEVINEETGNTTRPTLTSMLKNLKLAISAQKEENGSLQNQITVLKKEKSQIQQLILASHQKLAKLEEQVGSYN</sequence>
<gene>
    <name evidence="3" type="ORF">PPERSA_04439</name>
</gene>